<protein>
    <recommendedName>
        <fullName evidence="4">Chemotaxis methyl-accepting receptor HlyB-like 4HB MCP domain-containing protein</fullName>
    </recommendedName>
</protein>
<evidence type="ECO:0008006" key="4">
    <source>
        <dbReference type="Google" id="ProtNLM"/>
    </source>
</evidence>
<keyword evidence="1" id="KW-0472">Membrane</keyword>
<feature type="transmembrane region" description="Helical" evidence="1">
    <location>
        <begin position="143"/>
        <end position="163"/>
    </location>
</feature>
<dbReference type="OrthoDB" id="1350801at2"/>
<organism evidence="2 3">
    <name type="scientific">Flavobacterium aquariorum</name>
    <dbReference type="NCBI Taxonomy" id="2217670"/>
    <lineage>
        <taxon>Bacteria</taxon>
        <taxon>Pseudomonadati</taxon>
        <taxon>Bacteroidota</taxon>
        <taxon>Flavobacteriia</taxon>
        <taxon>Flavobacteriales</taxon>
        <taxon>Flavobacteriaceae</taxon>
        <taxon>Flavobacterium</taxon>
    </lineage>
</organism>
<dbReference type="EMBL" id="QKXH01000007">
    <property type="protein sequence ID" value="PZX93069.1"/>
    <property type="molecule type" value="Genomic_DNA"/>
</dbReference>
<accession>A0A2W7U744</accession>
<name>A0A2W7U744_9FLAO</name>
<proteinExistence type="predicted"/>
<gene>
    <name evidence="2" type="ORF">DOS84_11915</name>
</gene>
<evidence type="ECO:0000313" key="3">
    <source>
        <dbReference type="Proteomes" id="UP000249177"/>
    </source>
</evidence>
<sequence length="173" mass="19753">MKIKLNLRIGLLFLMIISLSLVSGYYNFSIKNDTENILKDNYNTLEYSRNMLLLLDENNSNKEKAIALFEANLTKQMGNITEVGENKVTHTLQSNFDSLKKNWKDEALRSQIRQNIFYILKLNTIAIKKKSDIVKHTAEKANFGIAILGTLSFLIAFNLMLNLQNSTSNSKKS</sequence>
<dbReference type="AlphaFoldDB" id="A0A2W7U744"/>
<dbReference type="Proteomes" id="UP000249177">
    <property type="component" value="Unassembled WGS sequence"/>
</dbReference>
<reference evidence="2 3" key="1">
    <citation type="submission" date="2018-06" db="EMBL/GenBank/DDBJ databases">
        <title>Flavobacterium sp IMCC34762, genome.</title>
        <authorList>
            <person name="Joung Y."/>
            <person name="Cho J."/>
            <person name="Song J."/>
        </authorList>
    </citation>
    <scope>NUCLEOTIDE SEQUENCE [LARGE SCALE GENOMIC DNA]</scope>
    <source>
        <strain evidence="2 3">IMCC34762</strain>
    </source>
</reference>
<keyword evidence="1" id="KW-1133">Transmembrane helix</keyword>
<evidence type="ECO:0000256" key="1">
    <source>
        <dbReference type="SAM" id="Phobius"/>
    </source>
</evidence>
<dbReference type="RefSeq" id="WP_111410351.1">
    <property type="nucleotide sequence ID" value="NZ_QKXH01000007.1"/>
</dbReference>
<keyword evidence="3" id="KW-1185">Reference proteome</keyword>
<comment type="caution">
    <text evidence="2">The sequence shown here is derived from an EMBL/GenBank/DDBJ whole genome shotgun (WGS) entry which is preliminary data.</text>
</comment>
<keyword evidence="1" id="KW-0812">Transmembrane</keyword>
<evidence type="ECO:0000313" key="2">
    <source>
        <dbReference type="EMBL" id="PZX93069.1"/>
    </source>
</evidence>